<keyword evidence="1" id="KW-0732">Signal</keyword>
<dbReference type="Gramene" id="TVU10430">
    <property type="protein sequence ID" value="TVU10430"/>
    <property type="gene ID" value="EJB05_43958"/>
</dbReference>
<feature type="non-terminal residue" evidence="8">
    <location>
        <position position="1"/>
    </location>
</feature>
<dbReference type="Gene3D" id="2.60.40.420">
    <property type="entry name" value="Cupredoxins - blue copper proteins"/>
    <property type="match status" value="1"/>
</dbReference>
<organism evidence="8 9">
    <name type="scientific">Eragrostis curvula</name>
    <name type="common">weeping love grass</name>
    <dbReference type="NCBI Taxonomy" id="38414"/>
    <lineage>
        <taxon>Eukaryota</taxon>
        <taxon>Viridiplantae</taxon>
        <taxon>Streptophyta</taxon>
        <taxon>Embryophyta</taxon>
        <taxon>Tracheophyta</taxon>
        <taxon>Spermatophyta</taxon>
        <taxon>Magnoliopsida</taxon>
        <taxon>Liliopsida</taxon>
        <taxon>Poales</taxon>
        <taxon>Poaceae</taxon>
        <taxon>PACMAD clade</taxon>
        <taxon>Chloridoideae</taxon>
        <taxon>Eragrostideae</taxon>
        <taxon>Eragrostidinae</taxon>
        <taxon>Eragrostis</taxon>
    </lineage>
</organism>
<dbReference type="OrthoDB" id="2012289at2759"/>
<proteinExistence type="inferred from homology"/>
<feature type="region of interest" description="Disordered" evidence="6">
    <location>
        <begin position="176"/>
        <end position="196"/>
    </location>
</feature>
<name>A0A5J9TGD6_9POAL</name>
<dbReference type="InterPro" id="IPR039391">
    <property type="entry name" value="Phytocyanin-like"/>
</dbReference>
<feature type="region of interest" description="Disordered" evidence="6">
    <location>
        <begin position="259"/>
        <end position="313"/>
    </location>
</feature>
<keyword evidence="9" id="KW-1185">Reference proteome</keyword>
<feature type="domain" description="Phytocyanin" evidence="7">
    <location>
        <begin position="73"/>
        <end position="171"/>
    </location>
</feature>
<comment type="similarity">
    <text evidence="4">Belongs to the early nodulin-like (ENODL) family.</text>
</comment>
<evidence type="ECO:0000256" key="6">
    <source>
        <dbReference type="SAM" id="MobiDB-lite"/>
    </source>
</evidence>
<dbReference type="GO" id="GO:0009055">
    <property type="term" value="F:electron transfer activity"/>
    <property type="evidence" value="ECO:0007669"/>
    <property type="project" value="InterPro"/>
</dbReference>
<evidence type="ECO:0000256" key="5">
    <source>
        <dbReference type="ARBA" id="ARBA00037626"/>
    </source>
</evidence>
<dbReference type="InterPro" id="IPR008972">
    <property type="entry name" value="Cupredoxin"/>
</dbReference>
<dbReference type="AlphaFoldDB" id="A0A5J9TGD6"/>
<reference evidence="8 9" key="1">
    <citation type="journal article" date="2019" name="Sci. Rep.">
        <title>A high-quality genome of Eragrostis curvula grass provides insights into Poaceae evolution and supports new strategies to enhance forage quality.</title>
        <authorList>
            <person name="Carballo J."/>
            <person name="Santos B.A.C.M."/>
            <person name="Zappacosta D."/>
            <person name="Garbus I."/>
            <person name="Selva J.P."/>
            <person name="Gallo C.A."/>
            <person name="Diaz A."/>
            <person name="Albertini E."/>
            <person name="Caccamo M."/>
            <person name="Echenique V."/>
        </authorList>
    </citation>
    <scope>NUCLEOTIDE SEQUENCE [LARGE SCALE GENOMIC DNA]</scope>
    <source>
        <strain evidence="9">cv. Victoria</strain>
        <tissue evidence="8">Leaf</tissue>
    </source>
</reference>
<protein>
    <recommendedName>
        <fullName evidence="7">Phytocyanin domain-containing protein</fullName>
    </recommendedName>
</protein>
<dbReference type="SUPFAM" id="SSF49503">
    <property type="entry name" value="Cupredoxins"/>
    <property type="match status" value="1"/>
</dbReference>
<evidence type="ECO:0000256" key="1">
    <source>
        <dbReference type="ARBA" id="ARBA00022729"/>
    </source>
</evidence>
<evidence type="ECO:0000313" key="9">
    <source>
        <dbReference type="Proteomes" id="UP000324897"/>
    </source>
</evidence>
<evidence type="ECO:0000256" key="4">
    <source>
        <dbReference type="ARBA" id="ARBA00035011"/>
    </source>
</evidence>
<dbReference type="InterPro" id="IPR003245">
    <property type="entry name" value="Phytocyanin_dom"/>
</dbReference>
<evidence type="ECO:0000259" key="7">
    <source>
        <dbReference type="PROSITE" id="PS51485"/>
    </source>
</evidence>
<keyword evidence="2" id="KW-1015">Disulfide bond</keyword>
<dbReference type="PROSITE" id="PS51485">
    <property type="entry name" value="PHYTOCYANIN"/>
    <property type="match status" value="1"/>
</dbReference>
<accession>A0A5J9TGD6</accession>
<dbReference type="PANTHER" id="PTHR33021">
    <property type="entry name" value="BLUE COPPER PROTEIN"/>
    <property type="match status" value="1"/>
</dbReference>
<sequence length="386" mass="41038">MLLEPDTNTIIGAGAVSRSSPVLSPLLFLPRRSSLASKPTAACLPDRDLLMRMAWLLAVAVFAVVAADRCAATDHIVGANHGWNPNINYSLWSGNQTFYVGDLISFRYQKGTHNVFEVNETGYDNCTMAGVAGNWTSGKDFIPLPEARRYYFICGNGFCLQGMKVAITVHPLPHNASAEGKRHGSTGEPEQDSAAAQHSRLGAVWMVALAVAVAAGTGKDPVPLIYRISKPLPIATISGKQAVISPEPPSRRQIWREAVRPPNRASASRCLPVAPPPPRRAPARPSPSRRRAVSASASPLPAPKTAEDFVKLSPSPKGKLLRSVSAMLPFAERDANASNLRDGNYNLKWRGRGPGGTVATFAPARADVSSWKGAGAAGGGGGRGRR</sequence>
<comment type="function">
    <text evidence="5">May act as a carbohydrate transporter.</text>
</comment>
<dbReference type="FunFam" id="2.60.40.420:FF:000018">
    <property type="entry name" value="Lamin-like protein"/>
    <property type="match status" value="1"/>
</dbReference>
<comment type="caution">
    <text evidence="8">The sequence shown here is derived from an EMBL/GenBank/DDBJ whole genome shotgun (WGS) entry which is preliminary data.</text>
</comment>
<evidence type="ECO:0000256" key="3">
    <source>
        <dbReference type="ARBA" id="ARBA00023180"/>
    </source>
</evidence>
<dbReference type="CDD" id="cd11017">
    <property type="entry name" value="Phytocyanin_like_1"/>
    <property type="match status" value="1"/>
</dbReference>
<dbReference type="Pfam" id="PF02298">
    <property type="entry name" value="Cu_bind_like"/>
    <property type="match status" value="1"/>
</dbReference>
<dbReference type="PANTHER" id="PTHR33021:SF13">
    <property type="entry name" value="OS09G0557900 PROTEIN"/>
    <property type="match status" value="1"/>
</dbReference>
<evidence type="ECO:0000313" key="8">
    <source>
        <dbReference type="EMBL" id="TVU10430.1"/>
    </source>
</evidence>
<dbReference type="Proteomes" id="UP000324897">
    <property type="component" value="Chromosome 3"/>
</dbReference>
<keyword evidence="3" id="KW-0325">Glycoprotein</keyword>
<dbReference type="GO" id="GO:0005886">
    <property type="term" value="C:plasma membrane"/>
    <property type="evidence" value="ECO:0007669"/>
    <property type="project" value="TreeGrafter"/>
</dbReference>
<evidence type="ECO:0000256" key="2">
    <source>
        <dbReference type="ARBA" id="ARBA00023157"/>
    </source>
</evidence>
<gene>
    <name evidence="8" type="ORF">EJB05_43958</name>
</gene>
<dbReference type="EMBL" id="RWGY01000039">
    <property type="protein sequence ID" value="TVU10430.1"/>
    <property type="molecule type" value="Genomic_DNA"/>
</dbReference>